<dbReference type="PANTHER" id="PTHR12815">
    <property type="entry name" value="SORTING AND ASSEMBLY MACHINERY SAMM50 PROTEIN FAMILY MEMBER"/>
    <property type="match status" value="1"/>
</dbReference>
<dbReference type="NCBIfam" id="TIGR03303">
    <property type="entry name" value="OM_YaeT"/>
    <property type="match status" value="1"/>
</dbReference>
<dbReference type="Gene3D" id="2.40.160.50">
    <property type="entry name" value="membrane protein fhac: a member of the omp85/tpsb transporter family"/>
    <property type="match status" value="1"/>
</dbReference>
<keyword evidence="6" id="KW-0472">Membrane</keyword>
<dbReference type="GO" id="GO:0071709">
    <property type="term" value="P:membrane assembly"/>
    <property type="evidence" value="ECO:0007669"/>
    <property type="project" value="InterPro"/>
</dbReference>
<keyword evidence="2" id="KW-1134">Transmembrane beta strand</keyword>
<feature type="domain" description="POTRA" evidence="10">
    <location>
        <begin position="262"/>
        <end position="340"/>
    </location>
</feature>
<comment type="subcellular location">
    <subcellularLocation>
        <location evidence="1">Membrane</location>
    </subcellularLocation>
</comment>
<evidence type="ECO:0000256" key="6">
    <source>
        <dbReference type="ARBA" id="ARBA00023136"/>
    </source>
</evidence>
<dbReference type="KEGG" id="fsi:Flexsi_1951"/>
<dbReference type="PANTHER" id="PTHR12815:SF47">
    <property type="entry name" value="TRANSLOCATION AND ASSEMBLY MODULE SUBUNIT TAMA"/>
    <property type="match status" value="1"/>
</dbReference>
<evidence type="ECO:0000256" key="3">
    <source>
        <dbReference type="ARBA" id="ARBA00022692"/>
    </source>
</evidence>
<name>F8E4M2_FLESM</name>
<dbReference type="STRING" id="717231.Flexsi_1951"/>
<dbReference type="PROSITE" id="PS51779">
    <property type="entry name" value="POTRA"/>
    <property type="match status" value="4"/>
</dbReference>
<keyword evidence="5" id="KW-0677">Repeat</keyword>
<organism evidence="11 12">
    <name type="scientific">Flexistipes sinusarabici (strain ATCC 49648 / DSM 4947 / MAS 10)</name>
    <dbReference type="NCBI Taxonomy" id="717231"/>
    <lineage>
        <taxon>Bacteria</taxon>
        <taxon>Pseudomonadati</taxon>
        <taxon>Deferribacterota</taxon>
        <taxon>Deferribacteres</taxon>
        <taxon>Deferribacterales</taxon>
        <taxon>Flexistipitaceae</taxon>
        <taxon>Flexistipes</taxon>
    </lineage>
</organism>
<dbReference type="InterPro" id="IPR010827">
    <property type="entry name" value="BamA/TamA_POTRA"/>
</dbReference>
<feature type="domain" description="POTRA" evidence="10">
    <location>
        <begin position="343"/>
        <end position="415"/>
    </location>
</feature>
<dbReference type="HOGENOM" id="CLU_007664_1_1_0"/>
<dbReference type="eggNOG" id="COG4775">
    <property type="taxonomic scope" value="Bacteria"/>
</dbReference>
<dbReference type="InterPro" id="IPR034746">
    <property type="entry name" value="POTRA"/>
</dbReference>
<evidence type="ECO:0000259" key="10">
    <source>
        <dbReference type="PROSITE" id="PS51779"/>
    </source>
</evidence>
<dbReference type="EMBL" id="CP002858">
    <property type="protein sequence ID" value="AEI15580.1"/>
    <property type="molecule type" value="Genomic_DNA"/>
</dbReference>
<feature type="domain" description="POTRA" evidence="10">
    <location>
        <begin position="171"/>
        <end position="259"/>
    </location>
</feature>
<dbReference type="Proteomes" id="UP000006621">
    <property type="component" value="Chromosome"/>
</dbReference>
<evidence type="ECO:0000256" key="9">
    <source>
        <dbReference type="SAM" id="SignalP"/>
    </source>
</evidence>
<dbReference type="RefSeq" id="WP_013887036.1">
    <property type="nucleotide sequence ID" value="NC_015672.1"/>
</dbReference>
<dbReference type="HAMAP" id="MF_01430">
    <property type="entry name" value="OM_assembly_BamA"/>
    <property type="match status" value="1"/>
</dbReference>
<keyword evidence="7" id="KW-0998">Cell outer membrane</keyword>
<proteinExistence type="inferred from homology"/>
<keyword evidence="3" id="KW-0812">Transmembrane</keyword>
<evidence type="ECO:0000256" key="5">
    <source>
        <dbReference type="ARBA" id="ARBA00022737"/>
    </source>
</evidence>
<accession>F8E4M2</accession>
<dbReference type="OrthoDB" id="9803054at2"/>
<dbReference type="InterPro" id="IPR000184">
    <property type="entry name" value="Bac_surfAg_D15"/>
</dbReference>
<evidence type="ECO:0000313" key="11">
    <source>
        <dbReference type="EMBL" id="AEI15580.1"/>
    </source>
</evidence>
<dbReference type="PIRSF" id="PIRSF006076">
    <property type="entry name" value="OM_assembly_OMP85"/>
    <property type="match status" value="1"/>
</dbReference>
<keyword evidence="4 9" id="KW-0732">Signal</keyword>
<dbReference type="InterPro" id="IPR023707">
    <property type="entry name" value="OM_assembly_BamA"/>
</dbReference>
<feature type="signal peptide" evidence="9">
    <location>
        <begin position="1"/>
        <end position="20"/>
    </location>
</feature>
<feature type="chain" id="PRO_5003369083" description="Outer membrane protein assembly factor BamA" evidence="9">
    <location>
        <begin position="21"/>
        <end position="744"/>
    </location>
</feature>
<evidence type="ECO:0000256" key="2">
    <source>
        <dbReference type="ARBA" id="ARBA00022452"/>
    </source>
</evidence>
<protein>
    <recommendedName>
        <fullName evidence="8">Outer membrane protein assembly factor BamA</fullName>
    </recommendedName>
</protein>
<dbReference type="InterPro" id="IPR039910">
    <property type="entry name" value="D15-like"/>
</dbReference>
<reference evidence="11 12" key="1">
    <citation type="journal article" date="2011" name="Stand. Genomic Sci.">
        <title>Genome sequence of the moderately thermophilic halophile Flexistipes sinusarabici strain (MAS10).</title>
        <authorList>
            <person name="Lapidus A."/>
            <person name="Chertkov O."/>
            <person name="Nolan M."/>
            <person name="Lucas S."/>
            <person name="Hammon N."/>
            <person name="Deshpande S."/>
            <person name="Cheng J.F."/>
            <person name="Tapia R."/>
            <person name="Han C."/>
            <person name="Goodwin L."/>
            <person name="Pitluck S."/>
            <person name="Liolios K."/>
            <person name="Pagani I."/>
            <person name="Ivanova N."/>
            <person name="Huntemann M."/>
            <person name="Mavromatis K."/>
            <person name="Mikhailova N."/>
            <person name="Pati A."/>
            <person name="Chen A."/>
            <person name="Palaniappan K."/>
            <person name="Land M."/>
            <person name="Hauser L."/>
            <person name="Brambilla E.M."/>
            <person name="Rohde M."/>
            <person name="Abt B."/>
            <person name="Spring S."/>
            <person name="Goker M."/>
            <person name="Bristow J."/>
            <person name="Eisen J.A."/>
            <person name="Markowitz V."/>
            <person name="Hugenholtz P."/>
            <person name="Kyrpides N.C."/>
            <person name="Klenk H.P."/>
            <person name="Woyke T."/>
        </authorList>
    </citation>
    <scope>NUCLEOTIDE SEQUENCE [LARGE SCALE GENOMIC DNA]</scope>
    <source>
        <strain evidence="12">DSM 4947 / MAS 10</strain>
    </source>
</reference>
<dbReference type="AlphaFoldDB" id="F8E4M2"/>
<dbReference type="Pfam" id="PF07244">
    <property type="entry name" value="POTRA"/>
    <property type="match status" value="5"/>
</dbReference>
<dbReference type="Pfam" id="PF01103">
    <property type="entry name" value="Omp85"/>
    <property type="match status" value="1"/>
</dbReference>
<evidence type="ECO:0000256" key="7">
    <source>
        <dbReference type="ARBA" id="ARBA00023237"/>
    </source>
</evidence>
<evidence type="ECO:0000313" key="12">
    <source>
        <dbReference type="Proteomes" id="UP000006621"/>
    </source>
</evidence>
<evidence type="ECO:0000256" key="1">
    <source>
        <dbReference type="ARBA" id="ARBA00004370"/>
    </source>
</evidence>
<dbReference type="GO" id="GO:0009279">
    <property type="term" value="C:cell outer membrane"/>
    <property type="evidence" value="ECO:0007669"/>
    <property type="project" value="UniProtKB-UniRule"/>
</dbReference>
<keyword evidence="12" id="KW-1185">Reference proteome</keyword>
<feature type="domain" description="POTRA" evidence="10">
    <location>
        <begin position="91"/>
        <end position="168"/>
    </location>
</feature>
<gene>
    <name evidence="11" type="ordered locus">Flexsi_1951</name>
</gene>
<dbReference type="Gene3D" id="3.10.20.310">
    <property type="entry name" value="membrane protein fhac"/>
    <property type="match status" value="5"/>
</dbReference>
<reference evidence="12" key="2">
    <citation type="submission" date="2011-06" db="EMBL/GenBank/DDBJ databases">
        <title>The complete genome of Flexistipes sinusarabici DSM 4947.</title>
        <authorList>
            <person name="Lucas S."/>
            <person name="Han J."/>
            <person name="Lapidus A."/>
            <person name="Bruce D."/>
            <person name="Goodwin L."/>
            <person name="Pitluck S."/>
            <person name="Peters L."/>
            <person name="Kyrpides N."/>
            <person name="Mavromatis K."/>
            <person name="Ivanova N."/>
            <person name="Mikhailova N."/>
            <person name="Chertkov O."/>
            <person name="Detter J.C."/>
            <person name="Tapia R."/>
            <person name="Han C."/>
            <person name="Land M."/>
            <person name="Hauser L."/>
            <person name="Markowitz V."/>
            <person name="Cheng J.-F."/>
            <person name="Hugenholtz P."/>
            <person name="Woyke T."/>
            <person name="Wu D."/>
            <person name="Spring S."/>
            <person name="Schroeder M."/>
            <person name="Brambilla E."/>
            <person name="Klenk H.-P."/>
            <person name="Eisen J.A."/>
        </authorList>
    </citation>
    <scope>NUCLEOTIDE SEQUENCE [LARGE SCALE GENOMIC DNA]</scope>
    <source>
        <strain evidence="12">DSM 4947 / MAS 10</strain>
    </source>
</reference>
<evidence type="ECO:0000256" key="4">
    <source>
        <dbReference type="ARBA" id="ARBA00022729"/>
    </source>
</evidence>
<evidence type="ECO:0000256" key="8">
    <source>
        <dbReference type="NCBIfam" id="TIGR03303"/>
    </source>
</evidence>
<sequence length="744" mass="85730">MRLYLKVIMIVLAAAFTVNAATVDRVIVEGNKRVPDKKILVKAVQEGAEFELAEIDKSIGLLYKTGLFINIKVDLKVTDKVIVTYIVDEKPFINDIYFEGNEEIDRKALLEKLSISEGEAFEKSAIENAVKTIKAEYQDRNYYNVKINFSVEQRPDNTVDVIFSLNEGKEAKVEEIKFYGSDNISDDKLKDVIQTSEKGFFSWFTGSGKLKSQELAIDRERIRATYLNNGYIQAKVGKPEVIYNEDKTEITLVFRIQEGKQYHIGEIRFKGNEHRTDEYLRKVITLKEGDLFKSEKFQKDIESLTKAFTKIGYAYANVNPSTSVNESTRKVNITYKITENNLYYINKIKITGNTKTRDRVIRRQFDIVEKDKYDSLKIQQSKKQIEYLNYFEQVKLVEDRVDNNSINLNLSVNEKPTGMFTIGAGYSSLDGAVGMIQVSQKNLLGYGYDLSLKSEFSSKRTDYTLSFTNQWLFDRPISFGFDLYKFRRSYYEYTKDSTGGALRIGHPIIKRKLNMYYRFAYEKVDITSIDDDASQYIRDQKGITTTVSFTPKLVWNTLNHPVDPTRGNKSSLFVKYADTFLGGDSNFYKAGIESSQYVPLWWKFVGMLHGEAGYMESLDDKKLPIDERYRLGGMHSVRGFDYGDISPVDENGYEYGGNKFLLFNAELIFPLSEASNLKGVLFYDTGQVYDNDENYFEKDMRSSVGFGFRWFSPIGPLRLEYGYKLDKKKDEEQAQWDFSIGGTF</sequence>